<dbReference type="EMBL" id="KN847044">
    <property type="protein sequence ID" value="KIW26545.1"/>
    <property type="molecule type" value="Genomic_DNA"/>
</dbReference>
<evidence type="ECO:0000313" key="1">
    <source>
        <dbReference type="EMBL" id="KIW26545.1"/>
    </source>
</evidence>
<dbReference type="HOGENOM" id="CLU_1834956_0_0_1"/>
<protein>
    <submittedName>
        <fullName evidence="1">Uncharacterized protein</fullName>
    </submittedName>
</protein>
<dbReference type="AlphaFoldDB" id="A0A0D2C7W3"/>
<gene>
    <name evidence="1" type="ORF">PV07_09632</name>
</gene>
<name>A0A0D2C7W3_9EURO</name>
<dbReference type="VEuPathDB" id="FungiDB:PV07_09632"/>
<dbReference type="GeneID" id="27348826"/>
<sequence>MKRKQRDMHKSSRWLHYVTPGKRVFEVMEYHTRPDCLSLECLSYFPETDISYHLLYVSYPCTRTNQLVSDIPCPRSRCPFPLATAGEHPLRSNSLRPLSAILPYNHLLQNFSIAFQSVATPSPLPSTRAHHPHIAARRSP</sequence>
<evidence type="ECO:0000313" key="2">
    <source>
        <dbReference type="Proteomes" id="UP000054466"/>
    </source>
</evidence>
<dbReference type="RefSeq" id="XP_016246761.1">
    <property type="nucleotide sequence ID" value="XM_016396905.1"/>
</dbReference>
<dbReference type="Proteomes" id="UP000054466">
    <property type="component" value="Unassembled WGS sequence"/>
</dbReference>
<keyword evidence="2" id="KW-1185">Reference proteome</keyword>
<proteinExistence type="predicted"/>
<reference evidence="1 2" key="1">
    <citation type="submission" date="2015-01" db="EMBL/GenBank/DDBJ databases">
        <title>The Genome Sequence of Cladophialophora immunda CBS83496.</title>
        <authorList>
            <consortium name="The Broad Institute Genomics Platform"/>
            <person name="Cuomo C."/>
            <person name="de Hoog S."/>
            <person name="Gorbushina A."/>
            <person name="Stielow B."/>
            <person name="Teixiera M."/>
            <person name="Abouelleil A."/>
            <person name="Chapman S.B."/>
            <person name="Priest M."/>
            <person name="Young S.K."/>
            <person name="Wortman J."/>
            <person name="Nusbaum C."/>
            <person name="Birren B."/>
        </authorList>
    </citation>
    <scope>NUCLEOTIDE SEQUENCE [LARGE SCALE GENOMIC DNA]</scope>
    <source>
        <strain evidence="1 2">CBS 83496</strain>
    </source>
</reference>
<accession>A0A0D2C7W3</accession>
<organism evidence="1 2">
    <name type="scientific">Cladophialophora immunda</name>
    <dbReference type="NCBI Taxonomy" id="569365"/>
    <lineage>
        <taxon>Eukaryota</taxon>
        <taxon>Fungi</taxon>
        <taxon>Dikarya</taxon>
        <taxon>Ascomycota</taxon>
        <taxon>Pezizomycotina</taxon>
        <taxon>Eurotiomycetes</taxon>
        <taxon>Chaetothyriomycetidae</taxon>
        <taxon>Chaetothyriales</taxon>
        <taxon>Herpotrichiellaceae</taxon>
        <taxon>Cladophialophora</taxon>
    </lineage>
</organism>